<evidence type="ECO:0000256" key="3">
    <source>
        <dbReference type="SAM" id="SignalP"/>
    </source>
</evidence>
<feature type="domain" description="Bifunctional inhibitor/plant lipid transfer protein/seed storage helical" evidence="4">
    <location>
        <begin position="34"/>
        <end position="99"/>
    </location>
</feature>
<dbReference type="PANTHER" id="PTHR33214">
    <property type="entry name" value="BIFUNCTIONAL INHIBITOR/LIPID-TRANSFER PROTEIN/SEED STORAGE 2S ALBUMIN SUPERFAMILY PROTEIN"/>
    <property type="match status" value="1"/>
</dbReference>
<reference evidence="5 6" key="1">
    <citation type="submission" date="2024-05" db="EMBL/GenBank/DDBJ databases">
        <title>Haplotype-resolved chromosome-level genome assembly of Huyou (Citrus changshanensis).</title>
        <authorList>
            <person name="Miao C."/>
            <person name="Chen W."/>
            <person name="Wu Y."/>
            <person name="Wang L."/>
            <person name="Zhao S."/>
            <person name="Grierson D."/>
            <person name="Xu C."/>
            <person name="Chen K."/>
        </authorList>
    </citation>
    <scope>NUCLEOTIDE SEQUENCE [LARGE SCALE GENOMIC DNA]</scope>
    <source>
        <strain evidence="5">01-14</strain>
        <tissue evidence="5">Leaf</tissue>
    </source>
</reference>
<dbReference type="Gene3D" id="1.10.110.10">
    <property type="entry name" value="Plant lipid-transfer and hydrophobic proteins"/>
    <property type="match status" value="1"/>
</dbReference>
<dbReference type="Pfam" id="PF00234">
    <property type="entry name" value="Tryp_alpha_amyl"/>
    <property type="match status" value="1"/>
</dbReference>
<evidence type="ECO:0000256" key="2">
    <source>
        <dbReference type="ARBA" id="ARBA00023121"/>
    </source>
</evidence>
<dbReference type="AlphaFoldDB" id="A0AAP0QJE3"/>
<keyword evidence="2" id="KW-0446">Lipid-binding</keyword>
<feature type="signal peptide" evidence="3">
    <location>
        <begin position="1"/>
        <end position="31"/>
    </location>
</feature>
<proteinExistence type="predicted"/>
<dbReference type="Proteomes" id="UP001428341">
    <property type="component" value="Unassembled WGS sequence"/>
</dbReference>
<dbReference type="GO" id="GO:0006869">
    <property type="term" value="P:lipid transport"/>
    <property type="evidence" value="ECO:0007669"/>
    <property type="project" value="InterPro"/>
</dbReference>
<keyword evidence="1" id="KW-0813">Transport</keyword>
<keyword evidence="3" id="KW-0732">Signal</keyword>
<dbReference type="PANTHER" id="PTHR33214:SF44">
    <property type="entry name" value="NON-SPECIFIC LIPID TRANSFER PROTEIN GPI-ANCHORED 33"/>
    <property type="match status" value="1"/>
</dbReference>
<evidence type="ECO:0000259" key="4">
    <source>
        <dbReference type="SMART" id="SM00499"/>
    </source>
</evidence>
<dbReference type="InterPro" id="IPR036312">
    <property type="entry name" value="Bifun_inhib/LTP/seed_sf"/>
</dbReference>
<dbReference type="InterPro" id="IPR033872">
    <property type="entry name" value="nsLTP2"/>
</dbReference>
<keyword evidence="6" id="KW-1185">Reference proteome</keyword>
<accession>A0AAP0QJE3</accession>
<evidence type="ECO:0000256" key="1">
    <source>
        <dbReference type="ARBA" id="ARBA00022448"/>
    </source>
</evidence>
<feature type="chain" id="PRO_5042840406" description="Bifunctional inhibitor/plant lipid transfer protein/seed storage helical domain-containing protein" evidence="3">
    <location>
        <begin position="32"/>
        <end position="99"/>
    </location>
</feature>
<name>A0AAP0QJE3_9ROSI</name>
<sequence>MKKVSSVAAVGFVVALLVAVAALSQVNVAEAATCNPTELSPCAPAITSSAPPSRACCNKMRQQRPCLCGFLRDPNLKQYVNSPNAKRVIATCGIPYPRC</sequence>
<dbReference type="EMBL" id="JBCGBO010000006">
    <property type="protein sequence ID" value="KAK9194518.1"/>
    <property type="molecule type" value="Genomic_DNA"/>
</dbReference>
<dbReference type="SUPFAM" id="SSF47699">
    <property type="entry name" value="Bifunctional inhibitor/lipid-transfer protein/seed storage 2S albumin"/>
    <property type="match status" value="1"/>
</dbReference>
<dbReference type="SMART" id="SM00499">
    <property type="entry name" value="AAI"/>
    <property type="match status" value="1"/>
</dbReference>
<dbReference type="GO" id="GO:0008289">
    <property type="term" value="F:lipid binding"/>
    <property type="evidence" value="ECO:0007669"/>
    <property type="project" value="UniProtKB-KW"/>
</dbReference>
<dbReference type="CDD" id="cd01959">
    <property type="entry name" value="nsLTP2"/>
    <property type="match status" value="1"/>
</dbReference>
<evidence type="ECO:0000313" key="6">
    <source>
        <dbReference type="Proteomes" id="UP001428341"/>
    </source>
</evidence>
<protein>
    <recommendedName>
        <fullName evidence="4">Bifunctional inhibitor/plant lipid transfer protein/seed storage helical domain-containing protein</fullName>
    </recommendedName>
</protein>
<dbReference type="InterPro" id="IPR016140">
    <property type="entry name" value="Bifunc_inhib/LTP/seed_store"/>
</dbReference>
<gene>
    <name evidence="5" type="ORF">WN944_005225</name>
</gene>
<comment type="caution">
    <text evidence="5">The sequence shown here is derived from an EMBL/GenBank/DDBJ whole genome shotgun (WGS) entry which is preliminary data.</text>
</comment>
<organism evidence="5 6">
    <name type="scientific">Citrus x changshan-huyou</name>
    <dbReference type="NCBI Taxonomy" id="2935761"/>
    <lineage>
        <taxon>Eukaryota</taxon>
        <taxon>Viridiplantae</taxon>
        <taxon>Streptophyta</taxon>
        <taxon>Embryophyta</taxon>
        <taxon>Tracheophyta</taxon>
        <taxon>Spermatophyta</taxon>
        <taxon>Magnoliopsida</taxon>
        <taxon>eudicotyledons</taxon>
        <taxon>Gunneridae</taxon>
        <taxon>Pentapetalae</taxon>
        <taxon>rosids</taxon>
        <taxon>malvids</taxon>
        <taxon>Sapindales</taxon>
        <taxon>Rutaceae</taxon>
        <taxon>Aurantioideae</taxon>
        <taxon>Citrus</taxon>
    </lineage>
</organism>
<evidence type="ECO:0000313" key="5">
    <source>
        <dbReference type="EMBL" id="KAK9194518.1"/>
    </source>
</evidence>